<feature type="transmembrane region" description="Helical" evidence="2">
    <location>
        <begin position="6"/>
        <end position="24"/>
    </location>
</feature>
<evidence type="ECO:0000256" key="1">
    <source>
        <dbReference type="SAM" id="MobiDB-lite"/>
    </source>
</evidence>
<reference evidence="3 4" key="1">
    <citation type="journal article" date="2016" name="Nat. Commun.">
        <title>Thousands of microbial genomes shed light on interconnected biogeochemical processes in an aquifer system.</title>
        <authorList>
            <person name="Anantharaman K."/>
            <person name="Brown C.T."/>
            <person name="Hug L.A."/>
            <person name="Sharon I."/>
            <person name="Castelle C.J."/>
            <person name="Probst A.J."/>
            <person name="Thomas B.C."/>
            <person name="Singh A."/>
            <person name="Wilkins M.J."/>
            <person name="Karaoz U."/>
            <person name="Brodie E.L."/>
            <person name="Williams K.H."/>
            <person name="Hubbard S.S."/>
            <person name="Banfield J.F."/>
        </authorList>
    </citation>
    <scope>NUCLEOTIDE SEQUENCE [LARGE SCALE GENOMIC DNA]</scope>
</reference>
<name>A0A1G1ZXH9_9BACT</name>
<feature type="region of interest" description="Disordered" evidence="1">
    <location>
        <begin position="55"/>
        <end position="88"/>
    </location>
</feature>
<proteinExistence type="predicted"/>
<comment type="caution">
    <text evidence="3">The sequence shown here is derived from an EMBL/GenBank/DDBJ whole genome shotgun (WGS) entry which is preliminary data.</text>
</comment>
<sequence length="88" mass="9879">MNKHIATITSIIIISLLVAGYFYWSKIRTEEETPPSTETILNETEQALEDITNTQEVEVPTSPLQGATPELNPVGKTNPFNIYKNPFE</sequence>
<keyword evidence="2" id="KW-0472">Membrane</keyword>
<keyword evidence="2" id="KW-0812">Transmembrane</keyword>
<accession>A0A1G1ZXH9</accession>
<evidence type="ECO:0000256" key="2">
    <source>
        <dbReference type="SAM" id="Phobius"/>
    </source>
</evidence>
<evidence type="ECO:0000313" key="3">
    <source>
        <dbReference type="EMBL" id="OGY68577.1"/>
    </source>
</evidence>
<dbReference type="EMBL" id="MHJO01000034">
    <property type="protein sequence ID" value="OGY68577.1"/>
    <property type="molecule type" value="Genomic_DNA"/>
</dbReference>
<dbReference type="AlphaFoldDB" id="A0A1G1ZXH9"/>
<protein>
    <submittedName>
        <fullName evidence="3">Uncharacterized protein</fullName>
    </submittedName>
</protein>
<dbReference type="Proteomes" id="UP000176611">
    <property type="component" value="Unassembled WGS sequence"/>
</dbReference>
<organism evidence="3 4">
    <name type="scientific">Candidatus Harrisonbacteria bacterium RIFOXYD1_FULL_40_9</name>
    <dbReference type="NCBI Taxonomy" id="1798412"/>
    <lineage>
        <taxon>Bacteria</taxon>
        <taxon>Candidatus Harrisoniibacteriota</taxon>
    </lineage>
</organism>
<gene>
    <name evidence="3" type="ORF">A2586_03090</name>
</gene>
<keyword evidence="2" id="KW-1133">Transmembrane helix</keyword>
<evidence type="ECO:0000313" key="4">
    <source>
        <dbReference type="Proteomes" id="UP000176611"/>
    </source>
</evidence>